<dbReference type="Gene3D" id="3.50.50.60">
    <property type="entry name" value="FAD/NAD(P)-binding domain"/>
    <property type="match status" value="1"/>
</dbReference>
<dbReference type="EMBL" id="CP094532">
    <property type="protein sequence ID" value="UOE40327.1"/>
    <property type="molecule type" value="Genomic_DNA"/>
</dbReference>
<evidence type="ECO:0000313" key="4">
    <source>
        <dbReference type="Proteomes" id="UP000831460"/>
    </source>
</evidence>
<organism evidence="3 4">
    <name type="scientific">Chryseobacterium suipulveris</name>
    <dbReference type="NCBI Taxonomy" id="2929800"/>
    <lineage>
        <taxon>Bacteria</taxon>
        <taxon>Pseudomonadati</taxon>
        <taxon>Bacteroidota</taxon>
        <taxon>Flavobacteriia</taxon>
        <taxon>Flavobacteriales</taxon>
        <taxon>Weeksellaceae</taxon>
        <taxon>Chryseobacterium group</taxon>
        <taxon>Chryseobacterium</taxon>
    </lineage>
</organism>
<gene>
    <name evidence="3" type="ORF">MTP09_10440</name>
</gene>
<evidence type="ECO:0000259" key="2">
    <source>
        <dbReference type="Pfam" id="PF01266"/>
    </source>
</evidence>
<feature type="transmembrane region" description="Helical" evidence="1">
    <location>
        <begin position="7"/>
        <end position="24"/>
    </location>
</feature>
<dbReference type="Gene3D" id="3.30.9.10">
    <property type="entry name" value="D-Amino Acid Oxidase, subunit A, domain 2"/>
    <property type="match status" value="1"/>
</dbReference>
<dbReference type="SUPFAM" id="SSF51971">
    <property type="entry name" value="Nucleotide-binding domain"/>
    <property type="match status" value="1"/>
</dbReference>
<keyword evidence="1" id="KW-0812">Transmembrane</keyword>
<name>A0ABY4BMA5_9FLAO</name>
<dbReference type="PANTHER" id="PTHR13847">
    <property type="entry name" value="SARCOSINE DEHYDROGENASE-RELATED"/>
    <property type="match status" value="1"/>
</dbReference>
<accession>A0ABY4BMA5</accession>
<keyword evidence="1" id="KW-0472">Membrane</keyword>
<dbReference type="Proteomes" id="UP000831460">
    <property type="component" value="Chromosome"/>
</dbReference>
<feature type="domain" description="FAD dependent oxidoreductase" evidence="2">
    <location>
        <begin position="6"/>
        <end position="323"/>
    </location>
</feature>
<sequence length="344" mass="40106">MMKNVDYIIVGSGFAGLFFAHQLIKNKKSFVNFSDSQKSASEVSAGIINPVVLKKFTTFWLAKEQIVFLKDTLKEIEKYTGVNYLVDQRIHRIFHDEKEKELWLSKSTNDDLKDFLNPTFEKIENIHNEYESGVVNHSARLDVSGFFNDFKSFLRCNGYLIEEKFNYNILRQNTYGELTFKNIVFCEGMKVKENPFFKDIPVQPNKGHHLKVALSQPLSTKVTLKKKHFLFPSQDGSYYYGGTYDRHQFYPKVDDSAKEQLIEGLAEFYPYDFEVLETEFGFRPTVRDRRPILGNLENHENYYVFNGLGARGILSGCYFSKVLFDHIEKDEPLPAEVDVKRFNF</sequence>
<keyword evidence="1" id="KW-1133">Transmembrane helix</keyword>
<proteinExistence type="predicted"/>
<dbReference type="SUPFAM" id="SSF54373">
    <property type="entry name" value="FAD-linked reductases, C-terminal domain"/>
    <property type="match status" value="1"/>
</dbReference>
<protein>
    <submittedName>
        <fullName evidence="3">FAD-dependent oxidoreductase</fullName>
    </submittedName>
</protein>
<dbReference type="InterPro" id="IPR006076">
    <property type="entry name" value="FAD-dep_OxRdtase"/>
</dbReference>
<dbReference type="InterPro" id="IPR036188">
    <property type="entry name" value="FAD/NAD-bd_sf"/>
</dbReference>
<dbReference type="RefSeq" id="WP_243548350.1">
    <property type="nucleotide sequence ID" value="NZ_CP094532.1"/>
</dbReference>
<reference evidence="3 4" key="1">
    <citation type="submission" date="2022-03" db="EMBL/GenBank/DDBJ databases">
        <title>Chryseobacterium sp. isolated from particulate matters in swine house.</title>
        <authorList>
            <person name="Won M."/>
            <person name="Kim S.-J."/>
            <person name="Kwon S.-W."/>
        </authorList>
    </citation>
    <scope>NUCLEOTIDE SEQUENCE [LARGE SCALE GENOMIC DNA]</scope>
    <source>
        <strain evidence="3 4">SC2-2</strain>
    </source>
</reference>
<dbReference type="Pfam" id="PF01266">
    <property type="entry name" value="DAO"/>
    <property type="match status" value="1"/>
</dbReference>
<keyword evidence="4" id="KW-1185">Reference proteome</keyword>
<evidence type="ECO:0000256" key="1">
    <source>
        <dbReference type="SAM" id="Phobius"/>
    </source>
</evidence>
<evidence type="ECO:0000313" key="3">
    <source>
        <dbReference type="EMBL" id="UOE40327.1"/>
    </source>
</evidence>